<evidence type="ECO:0000313" key="1">
    <source>
        <dbReference type="EMBL" id="KAF0845201.1"/>
    </source>
</evidence>
<comment type="caution">
    <text evidence="1">The sequence shown here is derived from an EMBL/GenBank/DDBJ whole genome shotgun (WGS) entry which is preliminary data.</text>
</comment>
<keyword evidence="2" id="KW-1185">Reference proteome</keyword>
<reference evidence="1 2" key="1">
    <citation type="submission" date="2019-07" db="EMBL/GenBank/DDBJ databases">
        <title>Genomic Encyclopedia of Type Strains, Phase IV (KMG-IV): sequencing the most valuable type-strain genomes for metagenomic binning, comparative biology and taxonomic classification.</title>
        <authorList>
            <person name="Goeker M."/>
        </authorList>
    </citation>
    <scope>NUCLEOTIDE SEQUENCE [LARGE SCALE GENOMIC DNA]</scope>
    <source>
        <strain evidence="1 2">DSM 44831</strain>
    </source>
</reference>
<gene>
    <name evidence="1" type="ORF">FNL39_1089</name>
</gene>
<name>A0ABQ6YI31_9NOCA</name>
<evidence type="ECO:0000313" key="2">
    <source>
        <dbReference type="Proteomes" id="UP000798951"/>
    </source>
</evidence>
<dbReference type="EMBL" id="VMSD01000008">
    <property type="protein sequence ID" value="KAF0845201.1"/>
    <property type="molecule type" value="Genomic_DNA"/>
</dbReference>
<protein>
    <submittedName>
        <fullName evidence="1">Uncharacterized protein</fullName>
    </submittedName>
</protein>
<dbReference type="Proteomes" id="UP000798951">
    <property type="component" value="Unassembled WGS sequence"/>
</dbReference>
<accession>A0ABQ6YI31</accession>
<organism evidence="1 2">
    <name type="scientific">Nocardia caishijiensis</name>
    <dbReference type="NCBI Taxonomy" id="184756"/>
    <lineage>
        <taxon>Bacteria</taxon>
        <taxon>Bacillati</taxon>
        <taxon>Actinomycetota</taxon>
        <taxon>Actinomycetes</taxon>
        <taxon>Mycobacteriales</taxon>
        <taxon>Nocardiaceae</taxon>
        <taxon>Nocardia</taxon>
    </lineage>
</organism>
<proteinExistence type="predicted"/>
<sequence>MVQHARRRVILVISAATTLTLTDGTKARDPLRPYVVVDRNLFTGQNPVLPPRWCPVAGSSARTGSVRSTGGR</sequence>
<dbReference type="RefSeq" id="WP_067986350.1">
    <property type="nucleotide sequence ID" value="NZ_VMSD01000008.1"/>
</dbReference>